<keyword evidence="3" id="KW-1133">Transmembrane helix</keyword>
<reference evidence="5 6" key="1">
    <citation type="submission" date="2023-07" db="EMBL/GenBank/DDBJ databases">
        <title>Genomic Encyclopedia of Type Strains, Phase IV (KMG-IV): sequencing the most valuable type-strain genomes for metagenomic binning, comparative biology and taxonomic classification.</title>
        <authorList>
            <person name="Goeker M."/>
        </authorList>
    </citation>
    <scope>NUCLEOTIDE SEQUENCE [LARGE SCALE GENOMIC DNA]</scope>
    <source>
        <strain evidence="5 6">DSM 16784</strain>
    </source>
</reference>
<keyword evidence="1" id="KW-0433">Leucine-rich repeat</keyword>
<dbReference type="PANTHER" id="PTHR46652:SF3">
    <property type="entry name" value="LEUCINE-RICH REPEAT-CONTAINING PROTEIN 9"/>
    <property type="match status" value="1"/>
</dbReference>
<evidence type="ECO:0000256" key="3">
    <source>
        <dbReference type="SAM" id="Phobius"/>
    </source>
</evidence>
<dbReference type="Gene3D" id="2.60.40.10">
    <property type="entry name" value="Immunoglobulins"/>
    <property type="match status" value="1"/>
</dbReference>
<comment type="caution">
    <text evidence="5">The sequence shown here is derived from an EMBL/GenBank/DDBJ whole genome shotgun (WGS) entry which is preliminary data.</text>
</comment>
<evidence type="ECO:0000313" key="5">
    <source>
        <dbReference type="EMBL" id="MDQ0362441.1"/>
    </source>
</evidence>
<organism evidence="5 6">
    <name type="scientific">Breznakia pachnodae</name>
    <dbReference type="NCBI Taxonomy" id="265178"/>
    <lineage>
        <taxon>Bacteria</taxon>
        <taxon>Bacillati</taxon>
        <taxon>Bacillota</taxon>
        <taxon>Erysipelotrichia</taxon>
        <taxon>Erysipelotrichales</taxon>
        <taxon>Erysipelotrichaceae</taxon>
        <taxon>Breznakia</taxon>
    </lineage>
</organism>
<dbReference type="InterPro" id="IPR050836">
    <property type="entry name" value="SDS22/Internalin_LRR"/>
</dbReference>
<keyword evidence="3" id="KW-0812">Transmembrane</keyword>
<dbReference type="InterPro" id="IPR025875">
    <property type="entry name" value="Leu-rich_rpt_4"/>
</dbReference>
<evidence type="ECO:0000256" key="1">
    <source>
        <dbReference type="ARBA" id="ARBA00022614"/>
    </source>
</evidence>
<dbReference type="Pfam" id="PF16403">
    <property type="entry name" value="Bact_surface_Ig-like"/>
    <property type="match status" value="1"/>
</dbReference>
<name>A0ABU0E6J5_9FIRM</name>
<evidence type="ECO:0000259" key="4">
    <source>
        <dbReference type="Pfam" id="PF16403"/>
    </source>
</evidence>
<dbReference type="RefSeq" id="WP_307410059.1">
    <property type="nucleotide sequence ID" value="NZ_JAUSUR010000006.1"/>
</dbReference>
<sequence length="881" mass="98604">MKKQEVRNISIVLILCGLFFAFLQFYNADEVMAMEYSIENVESSSAEIHFDKLNEEYTVVSIMDPTNSNLDLTSPTYRVTTNGEYIFEVTYLDEEGEEATFYQTIVIDQLDESKKGSSRSSIQLVPDENFRNYLINEVGLPYDFDISDLQSVTSISYSTEDASKRISDLTGIEYMTSLKYIYLNDQNIKTLEPMRNSVYSQLTIMEFSNWSDGTNEISDFSLLTASRFPALKEQMMFNNNGITDAELATLPKTDTIQNAVFHFQNNYISDLTPFTYYLNVERLVLSHNQIEDLTPLSGLTGISSLHLSNNNIKDVSPLSNIQTKPNATFRLNNNQIADMSPLKDIDAFIYAQNSSDIDPYLAPEDNLGQQIQAETIYGDKTTGEVTISSAIINRDGMIADMEIDGDLKKEVTLQLDSETQSYYTYKVEYNTGTTRYLAVVTQPIIWWSNPVMTTSTMELYIGDTFDPFKDISAVECNGNDISKSIEVISSTVDTNVAGTYEVLYKVTDSKGYTSELSRVVKVHQELQIHVYGQKYEINNERIDYSIKENVDAYWQEAQNKVGEKPKESKIDKSNITYNIIDGPSTSFDQVGIYQIEYTITTTKNIEKKVIVPILITDEDSTLNNDSTLLISAQGYQLSYSNGKEANASMLVSFGNARAFQIEYDDKQHITGFQDVSNSVSVSEDSLNDLKNGAHTGGIYNVIYTISKDGDEVSKNVSAVVLGGSTPQPTPVENDELAITAKSFTISNREAKTLSKDDAIERAEVYVTLLKRTEMIESVSLDEEALKLIHNVGEEGGEYTLTFYATDENSNKTVTTQISVYVRGINEVSNVEGGKANSSTANNSSGIGAGDINNNTLQIAIYMMIASGCIMVRWIKKYKRQK</sequence>
<dbReference type="EMBL" id="JAUSUR010000006">
    <property type="protein sequence ID" value="MDQ0362441.1"/>
    <property type="molecule type" value="Genomic_DNA"/>
</dbReference>
<dbReference type="Pfam" id="PF12799">
    <property type="entry name" value="LRR_4"/>
    <property type="match status" value="1"/>
</dbReference>
<proteinExistence type="predicted"/>
<dbReference type="Gene3D" id="3.80.10.10">
    <property type="entry name" value="Ribonuclease Inhibitor"/>
    <property type="match status" value="1"/>
</dbReference>
<evidence type="ECO:0000256" key="2">
    <source>
        <dbReference type="ARBA" id="ARBA00022737"/>
    </source>
</evidence>
<dbReference type="InterPro" id="IPR013783">
    <property type="entry name" value="Ig-like_fold"/>
</dbReference>
<dbReference type="InterPro" id="IPR001611">
    <property type="entry name" value="Leu-rich_rpt"/>
</dbReference>
<keyword evidence="6" id="KW-1185">Reference proteome</keyword>
<dbReference type="Proteomes" id="UP001230220">
    <property type="component" value="Unassembled WGS sequence"/>
</dbReference>
<dbReference type="PANTHER" id="PTHR46652">
    <property type="entry name" value="LEUCINE-RICH REPEAT AND IQ DOMAIN-CONTAINING PROTEIN 1-RELATED"/>
    <property type="match status" value="1"/>
</dbReference>
<feature type="transmembrane region" description="Helical" evidence="3">
    <location>
        <begin position="858"/>
        <end position="874"/>
    </location>
</feature>
<accession>A0ABU0E6J5</accession>
<dbReference type="InterPro" id="IPR032179">
    <property type="entry name" value="Cry22Aa_Ig-like"/>
</dbReference>
<feature type="domain" description="Pesticidal crystal protein Cry22Aa Ig-like" evidence="4">
    <location>
        <begin position="455"/>
        <end position="522"/>
    </location>
</feature>
<dbReference type="InterPro" id="IPR032675">
    <property type="entry name" value="LRR_dom_sf"/>
</dbReference>
<evidence type="ECO:0000313" key="6">
    <source>
        <dbReference type="Proteomes" id="UP001230220"/>
    </source>
</evidence>
<dbReference type="SUPFAM" id="SSF52058">
    <property type="entry name" value="L domain-like"/>
    <property type="match status" value="1"/>
</dbReference>
<keyword evidence="2" id="KW-0677">Repeat</keyword>
<gene>
    <name evidence="5" type="ORF">J2S15_003195</name>
</gene>
<keyword evidence="3" id="KW-0472">Membrane</keyword>
<dbReference type="PROSITE" id="PS51450">
    <property type="entry name" value="LRR"/>
    <property type="match status" value="2"/>
</dbReference>
<protein>
    <submittedName>
        <fullName evidence="5">Leucine-rich repeat (LRR) protein</fullName>
    </submittedName>
</protein>